<gene>
    <name evidence="1" type="ORF">UFOPK3522_00539</name>
</gene>
<organism evidence="1">
    <name type="scientific">freshwater metagenome</name>
    <dbReference type="NCBI Taxonomy" id="449393"/>
    <lineage>
        <taxon>unclassified sequences</taxon>
        <taxon>metagenomes</taxon>
        <taxon>ecological metagenomes</taxon>
    </lineage>
</organism>
<proteinExistence type="predicted"/>
<evidence type="ECO:0000313" key="1">
    <source>
        <dbReference type="EMBL" id="CAB4340419.1"/>
    </source>
</evidence>
<dbReference type="AlphaFoldDB" id="A0A6J5ZHW2"/>
<accession>A0A6J5ZHW2</accession>
<dbReference type="EMBL" id="CAESAO010000031">
    <property type="protein sequence ID" value="CAB4340419.1"/>
    <property type="molecule type" value="Genomic_DNA"/>
</dbReference>
<protein>
    <submittedName>
        <fullName evidence="1">Unannotated protein</fullName>
    </submittedName>
</protein>
<sequence>MGSHIAQRQWMDLRVGVNYNDQLTAGDRDSIIHRHRHRLAFVLALAQEPQPLVGGDVLEDSVRRLVRASIIDRDDFKLRVVDGLKCRQTSPDRLRLAVGGHQDGDARQLIVGDLVKLVRALALAPGHKAQRACNPAGR</sequence>
<reference evidence="1" key="1">
    <citation type="submission" date="2020-05" db="EMBL/GenBank/DDBJ databases">
        <authorList>
            <person name="Chiriac C."/>
            <person name="Salcher M."/>
            <person name="Ghai R."/>
            <person name="Kavagutti S V."/>
        </authorList>
    </citation>
    <scope>NUCLEOTIDE SEQUENCE</scope>
</reference>
<name>A0A6J5ZHW2_9ZZZZ</name>